<evidence type="ECO:0000313" key="1">
    <source>
        <dbReference type="EMBL" id="KAK7318028.1"/>
    </source>
</evidence>
<sequence length="130" mass="14265">MATVYTNINKIWLAATVQHQAVKPEQSESNEQDNGSVVESVSVDTKVTIDSNHSIRRGMVLPFEPHSITFDDATYSIDMPQEMRNQGVLEDKLQLLKDVNGAFRPSVLTALMGSTGVGKTTLMDGKIISK</sequence>
<dbReference type="EMBL" id="JAYKXN010000001">
    <property type="protein sequence ID" value="KAK7318028.1"/>
    <property type="molecule type" value="Genomic_DNA"/>
</dbReference>
<gene>
    <name evidence="1" type="ORF">RJT34_02725</name>
</gene>
<proteinExistence type="predicted"/>
<dbReference type="SUPFAM" id="SSF52540">
    <property type="entry name" value="P-loop containing nucleoside triphosphate hydrolases"/>
    <property type="match status" value="1"/>
</dbReference>
<keyword evidence="2" id="KW-1185">Reference proteome</keyword>
<dbReference type="InterPro" id="IPR027417">
    <property type="entry name" value="P-loop_NTPase"/>
</dbReference>
<organism evidence="1 2">
    <name type="scientific">Clitoria ternatea</name>
    <name type="common">Butterfly pea</name>
    <dbReference type="NCBI Taxonomy" id="43366"/>
    <lineage>
        <taxon>Eukaryota</taxon>
        <taxon>Viridiplantae</taxon>
        <taxon>Streptophyta</taxon>
        <taxon>Embryophyta</taxon>
        <taxon>Tracheophyta</taxon>
        <taxon>Spermatophyta</taxon>
        <taxon>Magnoliopsida</taxon>
        <taxon>eudicotyledons</taxon>
        <taxon>Gunneridae</taxon>
        <taxon>Pentapetalae</taxon>
        <taxon>rosids</taxon>
        <taxon>fabids</taxon>
        <taxon>Fabales</taxon>
        <taxon>Fabaceae</taxon>
        <taxon>Papilionoideae</taxon>
        <taxon>50 kb inversion clade</taxon>
        <taxon>NPAAA clade</taxon>
        <taxon>indigoferoid/millettioid clade</taxon>
        <taxon>Phaseoleae</taxon>
        <taxon>Clitoria</taxon>
    </lineage>
</organism>
<protein>
    <submittedName>
        <fullName evidence="1">Uncharacterized protein</fullName>
    </submittedName>
</protein>
<dbReference type="AlphaFoldDB" id="A0AAN9KKU6"/>
<dbReference type="PANTHER" id="PTHR48040:SF20">
    <property type="entry name" value="PLEIOTROPIC DRUG RESISTANCE PROTEIN 1"/>
    <property type="match status" value="1"/>
</dbReference>
<name>A0AAN9KKU6_CLITE</name>
<reference evidence="1 2" key="1">
    <citation type="submission" date="2024-01" db="EMBL/GenBank/DDBJ databases">
        <title>The genomes of 5 underutilized Papilionoideae crops provide insights into root nodulation and disease resistance.</title>
        <authorList>
            <person name="Yuan L."/>
        </authorList>
    </citation>
    <scope>NUCLEOTIDE SEQUENCE [LARGE SCALE GENOMIC DNA]</scope>
    <source>
        <strain evidence="1">LY-2023</strain>
        <tissue evidence="1">Leaf</tissue>
    </source>
</reference>
<accession>A0AAN9KKU6</accession>
<dbReference type="Gene3D" id="3.40.50.300">
    <property type="entry name" value="P-loop containing nucleotide triphosphate hydrolases"/>
    <property type="match status" value="1"/>
</dbReference>
<comment type="caution">
    <text evidence="1">The sequence shown here is derived from an EMBL/GenBank/DDBJ whole genome shotgun (WGS) entry which is preliminary data.</text>
</comment>
<dbReference type="Proteomes" id="UP001359559">
    <property type="component" value="Unassembled WGS sequence"/>
</dbReference>
<evidence type="ECO:0000313" key="2">
    <source>
        <dbReference type="Proteomes" id="UP001359559"/>
    </source>
</evidence>
<dbReference type="PANTHER" id="PTHR48040">
    <property type="entry name" value="PLEIOTROPIC DRUG RESISTANCE PROTEIN 1-LIKE ISOFORM X1"/>
    <property type="match status" value="1"/>
</dbReference>